<dbReference type="Proteomes" id="UP001215280">
    <property type="component" value="Unassembled WGS sequence"/>
</dbReference>
<dbReference type="GO" id="GO:0016020">
    <property type="term" value="C:membrane"/>
    <property type="evidence" value="ECO:0007669"/>
    <property type="project" value="UniProtKB-SubCell"/>
</dbReference>
<evidence type="ECO:0000256" key="2">
    <source>
        <dbReference type="ARBA" id="ARBA00022692"/>
    </source>
</evidence>
<evidence type="ECO:0000256" key="4">
    <source>
        <dbReference type="ARBA" id="ARBA00048014"/>
    </source>
</evidence>
<dbReference type="GO" id="GO:0030428">
    <property type="term" value="C:cell septum"/>
    <property type="evidence" value="ECO:0007669"/>
    <property type="project" value="TreeGrafter"/>
</dbReference>
<comment type="caution">
    <text evidence="5">The sequence shown here is derived from an EMBL/GenBank/DDBJ whole genome shotgun (WGS) entry which is preliminary data.</text>
</comment>
<dbReference type="GO" id="GO:0006031">
    <property type="term" value="P:chitin biosynthetic process"/>
    <property type="evidence" value="ECO:0007669"/>
    <property type="project" value="TreeGrafter"/>
</dbReference>
<dbReference type="PANTHER" id="PTHR22914:SF45">
    <property type="entry name" value="CHITIN SYNTHASE"/>
    <property type="match status" value="1"/>
</dbReference>
<dbReference type="Pfam" id="PF03142">
    <property type="entry name" value="Chitin_synth_2"/>
    <property type="match status" value="1"/>
</dbReference>
<organism evidence="5 6">
    <name type="scientific">Mycena maculata</name>
    <dbReference type="NCBI Taxonomy" id="230809"/>
    <lineage>
        <taxon>Eukaryota</taxon>
        <taxon>Fungi</taxon>
        <taxon>Dikarya</taxon>
        <taxon>Basidiomycota</taxon>
        <taxon>Agaricomycotina</taxon>
        <taxon>Agaricomycetes</taxon>
        <taxon>Agaricomycetidae</taxon>
        <taxon>Agaricales</taxon>
        <taxon>Marasmiineae</taxon>
        <taxon>Mycenaceae</taxon>
        <taxon>Mycena</taxon>
    </lineage>
</organism>
<dbReference type="InterPro" id="IPR004835">
    <property type="entry name" value="Chitin_synth"/>
</dbReference>
<keyword evidence="3" id="KW-0472">Membrane</keyword>
<gene>
    <name evidence="5" type="ORF">DFH07DRAFT_971982</name>
</gene>
<sequence>MFMSKEVNGGKLCIAEIYQPRPDIHPCTYSFPRDRPRLPFIYVFMMNANTTVDQLSDERPISSNKKHLGVCGETELANVKQSLITMVQVYQYFLSHNMAKAFELLFGSITCLPSCFALYRLRTSDHNLPSSLSFQLLLADNQDLIGDKLHAMEQHPCSAEARLQTVPLARTPPTPRSQ</sequence>
<comment type="catalytic activity">
    <reaction evidence="4">
        <text>[(1-&gt;4)-N-acetyl-beta-D-glucosaminyl](n) + UDP-N-acetyl-alpha-D-glucosamine = [(1-&gt;4)-N-acetyl-beta-D-glucosaminyl](n+1) + UDP + H(+)</text>
        <dbReference type="Rhea" id="RHEA:16637"/>
        <dbReference type="Rhea" id="RHEA-COMP:9593"/>
        <dbReference type="Rhea" id="RHEA-COMP:9595"/>
        <dbReference type="ChEBI" id="CHEBI:15378"/>
        <dbReference type="ChEBI" id="CHEBI:17029"/>
        <dbReference type="ChEBI" id="CHEBI:57705"/>
        <dbReference type="ChEBI" id="CHEBI:58223"/>
        <dbReference type="EC" id="2.4.1.16"/>
    </reaction>
</comment>
<evidence type="ECO:0000256" key="1">
    <source>
        <dbReference type="ARBA" id="ARBA00004141"/>
    </source>
</evidence>
<dbReference type="GO" id="GO:0071944">
    <property type="term" value="C:cell periphery"/>
    <property type="evidence" value="ECO:0007669"/>
    <property type="project" value="TreeGrafter"/>
</dbReference>
<dbReference type="PANTHER" id="PTHR22914">
    <property type="entry name" value="CHITIN SYNTHASE"/>
    <property type="match status" value="1"/>
</dbReference>
<dbReference type="GO" id="GO:0004100">
    <property type="term" value="F:chitin synthase activity"/>
    <property type="evidence" value="ECO:0007669"/>
    <property type="project" value="UniProtKB-EC"/>
</dbReference>
<evidence type="ECO:0000313" key="6">
    <source>
        <dbReference type="Proteomes" id="UP001215280"/>
    </source>
</evidence>
<keyword evidence="2" id="KW-0812">Transmembrane</keyword>
<comment type="subcellular location">
    <subcellularLocation>
        <location evidence="1">Membrane</location>
        <topology evidence="1">Multi-pass membrane protein</topology>
    </subcellularLocation>
</comment>
<dbReference type="GO" id="GO:0031505">
    <property type="term" value="P:fungal-type cell wall organization"/>
    <property type="evidence" value="ECO:0007669"/>
    <property type="project" value="TreeGrafter"/>
</dbReference>
<dbReference type="AlphaFoldDB" id="A0AAD7HKW4"/>
<keyword evidence="6" id="KW-1185">Reference proteome</keyword>
<dbReference type="EMBL" id="JARJLG010000259">
    <property type="protein sequence ID" value="KAJ7722270.1"/>
    <property type="molecule type" value="Genomic_DNA"/>
</dbReference>
<reference evidence="5" key="1">
    <citation type="submission" date="2023-03" db="EMBL/GenBank/DDBJ databases">
        <title>Massive genome expansion in bonnet fungi (Mycena s.s.) driven by repeated elements and novel gene families across ecological guilds.</title>
        <authorList>
            <consortium name="Lawrence Berkeley National Laboratory"/>
            <person name="Harder C.B."/>
            <person name="Miyauchi S."/>
            <person name="Viragh M."/>
            <person name="Kuo A."/>
            <person name="Thoen E."/>
            <person name="Andreopoulos B."/>
            <person name="Lu D."/>
            <person name="Skrede I."/>
            <person name="Drula E."/>
            <person name="Henrissat B."/>
            <person name="Morin E."/>
            <person name="Kohler A."/>
            <person name="Barry K."/>
            <person name="LaButti K."/>
            <person name="Morin E."/>
            <person name="Salamov A."/>
            <person name="Lipzen A."/>
            <person name="Mereny Z."/>
            <person name="Hegedus B."/>
            <person name="Baldrian P."/>
            <person name="Stursova M."/>
            <person name="Weitz H."/>
            <person name="Taylor A."/>
            <person name="Grigoriev I.V."/>
            <person name="Nagy L.G."/>
            <person name="Martin F."/>
            <person name="Kauserud H."/>
        </authorList>
    </citation>
    <scope>NUCLEOTIDE SEQUENCE</scope>
    <source>
        <strain evidence="5">CBHHK188m</strain>
    </source>
</reference>
<accession>A0AAD7HKW4</accession>
<proteinExistence type="predicted"/>
<name>A0AAD7HKW4_9AGAR</name>
<protein>
    <submittedName>
        <fullName evidence="5">Chitin synthase-domain-containing protein</fullName>
    </submittedName>
</protein>
<evidence type="ECO:0000313" key="5">
    <source>
        <dbReference type="EMBL" id="KAJ7722270.1"/>
    </source>
</evidence>
<evidence type="ECO:0000256" key="3">
    <source>
        <dbReference type="ARBA" id="ARBA00023136"/>
    </source>
</evidence>